<gene>
    <name evidence="2" type="ORF">Salat_0234100</name>
</gene>
<protein>
    <submittedName>
        <fullName evidence="2">Uncharacterized protein</fullName>
    </submittedName>
</protein>
<dbReference type="EMBL" id="JACGWO010000001">
    <property type="protein sequence ID" value="KAK4438995.1"/>
    <property type="molecule type" value="Genomic_DNA"/>
</dbReference>
<accession>A0AAE2CYE6</accession>
<sequence>MLPQVWARLVLQTCSKNNIARCCHKVFERKDSNVMLNFEEFNMDSNSLSPLTRTTHTNSRSTHVPNPYDGGNDDKLEEEVGNEYFSRVRKEFNFMKFYKLASRVLDKDDSFMEALASLQEH</sequence>
<dbReference type="Proteomes" id="UP001293254">
    <property type="component" value="Unassembled WGS sequence"/>
</dbReference>
<dbReference type="AlphaFoldDB" id="A0AAE2CYE6"/>
<name>A0AAE2CYE6_9LAMI</name>
<keyword evidence="3" id="KW-1185">Reference proteome</keyword>
<feature type="compositionally biased region" description="Low complexity" evidence="1">
    <location>
        <begin position="52"/>
        <end position="63"/>
    </location>
</feature>
<evidence type="ECO:0000313" key="2">
    <source>
        <dbReference type="EMBL" id="KAK4438995.1"/>
    </source>
</evidence>
<reference evidence="2" key="2">
    <citation type="journal article" date="2024" name="Plant">
        <title>Genomic evolution and insights into agronomic trait innovations of Sesamum species.</title>
        <authorList>
            <person name="Miao H."/>
            <person name="Wang L."/>
            <person name="Qu L."/>
            <person name="Liu H."/>
            <person name="Sun Y."/>
            <person name="Le M."/>
            <person name="Wang Q."/>
            <person name="Wei S."/>
            <person name="Zheng Y."/>
            <person name="Lin W."/>
            <person name="Duan Y."/>
            <person name="Cao H."/>
            <person name="Xiong S."/>
            <person name="Wang X."/>
            <person name="Wei L."/>
            <person name="Li C."/>
            <person name="Ma Q."/>
            <person name="Ju M."/>
            <person name="Zhao R."/>
            <person name="Li G."/>
            <person name="Mu C."/>
            <person name="Tian Q."/>
            <person name="Mei H."/>
            <person name="Zhang T."/>
            <person name="Gao T."/>
            <person name="Zhang H."/>
        </authorList>
    </citation>
    <scope>NUCLEOTIDE SEQUENCE</scope>
    <source>
        <strain evidence="2">3651</strain>
    </source>
</reference>
<evidence type="ECO:0000256" key="1">
    <source>
        <dbReference type="SAM" id="MobiDB-lite"/>
    </source>
</evidence>
<feature type="region of interest" description="Disordered" evidence="1">
    <location>
        <begin position="47"/>
        <end position="75"/>
    </location>
</feature>
<organism evidence="2 3">
    <name type="scientific">Sesamum alatum</name>
    <dbReference type="NCBI Taxonomy" id="300844"/>
    <lineage>
        <taxon>Eukaryota</taxon>
        <taxon>Viridiplantae</taxon>
        <taxon>Streptophyta</taxon>
        <taxon>Embryophyta</taxon>
        <taxon>Tracheophyta</taxon>
        <taxon>Spermatophyta</taxon>
        <taxon>Magnoliopsida</taxon>
        <taxon>eudicotyledons</taxon>
        <taxon>Gunneridae</taxon>
        <taxon>Pentapetalae</taxon>
        <taxon>asterids</taxon>
        <taxon>lamiids</taxon>
        <taxon>Lamiales</taxon>
        <taxon>Pedaliaceae</taxon>
        <taxon>Sesamum</taxon>
    </lineage>
</organism>
<proteinExistence type="predicted"/>
<evidence type="ECO:0000313" key="3">
    <source>
        <dbReference type="Proteomes" id="UP001293254"/>
    </source>
</evidence>
<comment type="caution">
    <text evidence="2">The sequence shown here is derived from an EMBL/GenBank/DDBJ whole genome shotgun (WGS) entry which is preliminary data.</text>
</comment>
<reference evidence="2" key="1">
    <citation type="submission" date="2020-06" db="EMBL/GenBank/DDBJ databases">
        <authorList>
            <person name="Li T."/>
            <person name="Hu X."/>
            <person name="Zhang T."/>
            <person name="Song X."/>
            <person name="Zhang H."/>
            <person name="Dai N."/>
            <person name="Sheng W."/>
            <person name="Hou X."/>
            <person name="Wei L."/>
        </authorList>
    </citation>
    <scope>NUCLEOTIDE SEQUENCE</scope>
    <source>
        <strain evidence="2">3651</strain>
        <tissue evidence="2">Leaf</tissue>
    </source>
</reference>